<protein>
    <submittedName>
        <fullName evidence="2">Uncharacterized protein</fullName>
    </submittedName>
</protein>
<dbReference type="Proteomes" id="UP000054342">
    <property type="component" value="Unassembled WGS sequence"/>
</dbReference>
<feature type="compositionally biased region" description="Polar residues" evidence="1">
    <location>
        <begin position="93"/>
        <end position="102"/>
    </location>
</feature>
<dbReference type="RefSeq" id="XP_013321650.1">
    <property type="nucleotide sequence ID" value="XM_013466196.1"/>
</dbReference>
<sequence length="548" mass="60137">MSTPVHAQSISSLNALLSNPPQYPRNPTHQVHEPLVLYIVRVPGSKDVFLTPLKPPTKASISIEAVRSSLYFLHVERPEDQNLRDSLEATRLAQNQNTNVSPIQRKPLPPTPYANYPASQRPPTPPKSYPHYQPPLPGSNDGTQVERHLARGANLRFSSAETTKQAGMQRKPVGARPMPALLSLDTSSCTSAQPEADRRGSVDGSQNQFSLTRKPVQSASPVEAGPISPHPITTSRGVWGTQSPTDGQEKGASTASGDTTRITLIRRDPASGTQWNVGSLIHRNTTLRDKRLGKFEIELNSPGYTKFAQLESPAGQCFSRNVDYVLLPNNEIAPKTRQRSNSSEFFANTINANTKKPRHAYSFTSPWQGLCSFSNGLDGKSLRCRHTLPSANVSIPAIAADIAELRFNLAWSILRPKDANKQTGEAAQSSANSAVGRPGMPTNKEQWRRSFQVFSHRTRTQLSHSESSGEVPSTNPTQRHSVYQEQWPEEEGRLDLGLGREKAGGGFKGHSAKLGKLIIEDEGLKMCDLVVAACMGVWWQHYASEPTK</sequence>
<accession>A0A0D2C823</accession>
<keyword evidence="3" id="KW-1185">Reference proteome</keyword>
<dbReference type="EMBL" id="KN847317">
    <property type="protein sequence ID" value="KIW61066.1"/>
    <property type="molecule type" value="Genomic_DNA"/>
</dbReference>
<feature type="compositionally biased region" description="Pro residues" evidence="1">
    <location>
        <begin position="120"/>
        <end position="137"/>
    </location>
</feature>
<feature type="region of interest" description="Disordered" evidence="1">
    <location>
        <begin position="188"/>
        <end position="260"/>
    </location>
</feature>
<evidence type="ECO:0000313" key="3">
    <source>
        <dbReference type="Proteomes" id="UP000054342"/>
    </source>
</evidence>
<feature type="region of interest" description="Disordered" evidence="1">
    <location>
        <begin position="458"/>
        <end position="484"/>
    </location>
</feature>
<reference evidence="2 3" key="1">
    <citation type="submission" date="2015-01" db="EMBL/GenBank/DDBJ databases">
        <title>The Genome Sequence of Exophiala xenobiotica CBS118157.</title>
        <authorList>
            <consortium name="The Broad Institute Genomics Platform"/>
            <person name="Cuomo C."/>
            <person name="de Hoog S."/>
            <person name="Gorbushina A."/>
            <person name="Stielow B."/>
            <person name="Teixiera M."/>
            <person name="Abouelleil A."/>
            <person name="Chapman S.B."/>
            <person name="Priest M."/>
            <person name="Young S.K."/>
            <person name="Wortman J."/>
            <person name="Nusbaum C."/>
            <person name="Birren B."/>
        </authorList>
    </citation>
    <scope>NUCLEOTIDE SEQUENCE [LARGE SCALE GENOMIC DNA]</scope>
    <source>
        <strain evidence="2 3">CBS 118157</strain>
    </source>
</reference>
<feature type="compositionally biased region" description="Polar residues" evidence="1">
    <location>
        <begin position="203"/>
        <end position="220"/>
    </location>
</feature>
<feature type="region of interest" description="Disordered" evidence="1">
    <location>
        <begin position="93"/>
        <end position="176"/>
    </location>
</feature>
<proteinExistence type="predicted"/>
<dbReference type="OrthoDB" id="10003116at2759"/>
<dbReference type="AlphaFoldDB" id="A0A0D2C823"/>
<feature type="region of interest" description="Disordered" evidence="1">
    <location>
        <begin position="421"/>
        <end position="443"/>
    </location>
</feature>
<dbReference type="GeneID" id="25323136"/>
<name>A0A0D2C823_9EURO</name>
<gene>
    <name evidence="2" type="ORF">PV05_01228</name>
</gene>
<feature type="compositionally biased region" description="Polar residues" evidence="1">
    <location>
        <begin position="421"/>
        <end position="433"/>
    </location>
</feature>
<feature type="compositionally biased region" description="Polar residues" evidence="1">
    <location>
        <begin position="156"/>
        <end position="166"/>
    </location>
</feature>
<evidence type="ECO:0000256" key="1">
    <source>
        <dbReference type="SAM" id="MobiDB-lite"/>
    </source>
</evidence>
<dbReference type="HOGENOM" id="CLU_015711_1_0_1"/>
<dbReference type="STRING" id="348802.A0A0D2C823"/>
<feature type="compositionally biased region" description="Polar residues" evidence="1">
    <location>
        <begin position="231"/>
        <end position="260"/>
    </location>
</feature>
<evidence type="ECO:0000313" key="2">
    <source>
        <dbReference type="EMBL" id="KIW61066.1"/>
    </source>
</evidence>
<organism evidence="2 3">
    <name type="scientific">Exophiala xenobiotica</name>
    <dbReference type="NCBI Taxonomy" id="348802"/>
    <lineage>
        <taxon>Eukaryota</taxon>
        <taxon>Fungi</taxon>
        <taxon>Dikarya</taxon>
        <taxon>Ascomycota</taxon>
        <taxon>Pezizomycotina</taxon>
        <taxon>Eurotiomycetes</taxon>
        <taxon>Chaetothyriomycetidae</taxon>
        <taxon>Chaetothyriales</taxon>
        <taxon>Herpotrichiellaceae</taxon>
        <taxon>Exophiala</taxon>
    </lineage>
</organism>